<evidence type="ECO:0008006" key="4">
    <source>
        <dbReference type="Google" id="ProtNLM"/>
    </source>
</evidence>
<dbReference type="RefSeq" id="WP_074795992.1">
    <property type="nucleotide sequence ID" value="NZ_FOAD01000009.1"/>
</dbReference>
<sequence length="357" mass="39132">MNRRAFLAASGLGLLGGCASSESDTGGTETTAATAEQTAVATDESATMATDEPTAAETEGETPLRGVSLSPRSYSGDEFTAFFEHIRETDLAVRWAGDWQDLASDEGAPAVVCTLAEQYGYQPVIETGVYSVDDGELFQPLDEAAQTAFVETVSDFAAEWKPPYFGIGVEVNLHAEDEPEQFETFVSLFADAYDAIKDVSPSTQVYTGFQLEWMRGLRGGVFGGENDASQAQWDLLDRFPKTDLVAFTSYPDLVFERPADIPDEYYVEAADRVEKPIAITETGWTATSRDIGWERTEAQQVAFVERLSDLTKPIDVAMLVWLWMYDQGGDTAAFDDMTLRRPDGSARPVWDAWTTGV</sequence>
<evidence type="ECO:0000256" key="1">
    <source>
        <dbReference type="SAM" id="MobiDB-lite"/>
    </source>
</evidence>
<dbReference type="Proteomes" id="UP000183894">
    <property type="component" value="Unassembled WGS sequence"/>
</dbReference>
<feature type="region of interest" description="Disordered" evidence="1">
    <location>
        <begin position="20"/>
        <end position="71"/>
    </location>
</feature>
<dbReference type="AlphaFoldDB" id="A0A1H7TKN0"/>
<dbReference type="PROSITE" id="PS51257">
    <property type="entry name" value="PROKAR_LIPOPROTEIN"/>
    <property type="match status" value="1"/>
</dbReference>
<evidence type="ECO:0000313" key="3">
    <source>
        <dbReference type="Proteomes" id="UP000183894"/>
    </source>
</evidence>
<protein>
    <recommendedName>
        <fullName evidence="4">Exo-beta-1,3-glucanase, GH17 family</fullName>
    </recommendedName>
</protein>
<evidence type="ECO:0000313" key="2">
    <source>
        <dbReference type="EMBL" id="SEL85361.1"/>
    </source>
</evidence>
<dbReference type="EMBL" id="FOAD01000009">
    <property type="protein sequence ID" value="SEL85361.1"/>
    <property type="molecule type" value="Genomic_DNA"/>
</dbReference>
<reference evidence="2 3" key="1">
    <citation type="submission" date="2016-10" db="EMBL/GenBank/DDBJ databases">
        <authorList>
            <person name="de Groot N.N."/>
        </authorList>
    </citation>
    <scope>NUCLEOTIDE SEQUENCE [LARGE SCALE GENOMIC DNA]</scope>
    <source>
        <strain evidence="2 3">CDM_5</strain>
    </source>
</reference>
<feature type="compositionally biased region" description="Low complexity" evidence="1">
    <location>
        <begin position="20"/>
        <end position="57"/>
    </location>
</feature>
<accession>A0A1H7TKN0</accession>
<dbReference type="Gene3D" id="3.20.20.80">
    <property type="entry name" value="Glycosidases"/>
    <property type="match status" value="1"/>
</dbReference>
<dbReference type="SUPFAM" id="SSF51445">
    <property type="entry name" value="(Trans)glycosidases"/>
    <property type="match status" value="1"/>
</dbReference>
<dbReference type="InterPro" id="IPR017853">
    <property type="entry name" value="GH"/>
</dbReference>
<proteinExistence type="predicted"/>
<gene>
    <name evidence="2" type="ORF">SAMN04488691_10994</name>
</gene>
<organism evidence="2 3">
    <name type="scientific">Haloferax larsenii</name>
    <dbReference type="NCBI Taxonomy" id="302484"/>
    <lineage>
        <taxon>Archaea</taxon>
        <taxon>Methanobacteriati</taxon>
        <taxon>Methanobacteriota</taxon>
        <taxon>Stenosarchaea group</taxon>
        <taxon>Halobacteria</taxon>
        <taxon>Halobacteriales</taxon>
        <taxon>Haloferacaceae</taxon>
        <taxon>Haloferax</taxon>
    </lineage>
</organism>
<name>A0A1H7TKN0_HALLR</name>
<dbReference type="OrthoDB" id="374015at2157"/>